<reference evidence="1 2" key="1">
    <citation type="submission" date="2015-01" db="EMBL/GenBank/DDBJ databases">
        <title>Evolution of Trichinella species and genotypes.</title>
        <authorList>
            <person name="Korhonen P.K."/>
            <person name="Edoardo P."/>
            <person name="Giuseppe L.R."/>
            <person name="Gasser R.B."/>
        </authorList>
    </citation>
    <scope>NUCLEOTIDE SEQUENCE [LARGE SCALE GENOMIC DNA]</scope>
    <source>
        <strain evidence="1">ISS2496</strain>
    </source>
</reference>
<proteinExistence type="predicted"/>
<organism evidence="1 2">
    <name type="scientific">Trichinella patagoniensis</name>
    <dbReference type="NCBI Taxonomy" id="990121"/>
    <lineage>
        <taxon>Eukaryota</taxon>
        <taxon>Metazoa</taxon>
        <taxon>Ecdysozoa</taxon>
        <taxon>Nematoda</taxon>
        <taxon>Enoplea</taxon>
        <taxon>Dorylaimia</taxon>
        <taxon>Trichinellida</taxon>
        <taxon>Trichinellidae</taxon>
        <taxon>Trichinella</taxon>
    </lineage>
</organism>
<evidence type="ECO:0000313" key="2">
    <source>
        <dbReference type="Proteomes" id="UP000054783"/>
    </source>
</evidence>
<gene>
    <name evidence="1" type="ORF">T12_11141</name>
</gene>
<sequence length="80" mass="9178">MVTIVTVAQQSISYKNITYNANELYFYYVRAFLTNLMLKFRVGKENPAIGILHGQSASKRLTTSPIIFHICQEFLETTKT</sequence>
<accession>A0A0V0ZBZ4</accession>
<dbReference type="AlphaFoldDB" id="A0A0V0ZBZ4"/>
<evidence type="ECO:0000313" key="1">
    <source>
        <dbReference type="EMBL" id="KRY10087.1"/>
    </source>
</evidence>
<name>A0A0V0ZBZ4_9BILA</name>
<protein>
    <submittedName>
        <fullName evidence="1">Uncharacterized protein</fullName>
    </submittedName>
</protein>
<keyword evidence="2" id="KW-1185">Reference proteome</keyword>
<dbReference type="Proteomes" id="UP000054783">
    <property type="component" value="Unassembled WGS sequence"/>
</dbReference>
<comment type="caution">
    <text evidence="1">The sequence shown here is derived from an EMBL/GenBank/DDBJ whole genome shotgun (WGS) entry which is preliminary data.</text>
</comment>
<dbReference type="EMBL" id="JYDQ01000244">
    <property type="protein sequence ID" value="KRY10087.1"/>
    <property type="molecule type" value="Genomic_DNA"/>
</dbReference>